<sequence length="268" mass="30192">MTARHRWVQDLILTTCRELGYVAIPEDPHTRADIFVTDPATALEVQLRPTAFRDRTESRRDKGADTIWFVSHDVAWRNASVREALTQLPSARFKIYDRHAEWRRDTPEFAPWDDLSGALDRYADMRILATIFKLDAAVSPPQLTRSGLSLRKFLDEVLSGQRRWIPPGEEGMPLDNRGRPRSGWVRLNELDHVRSAIRATAVLLPTPAKTETVRPTPSPSTSPPAPNALRPQSVSRPSDPPDDFDGCLALVVIAVVIIAIVALLWWLL</sequence>
<protein>
    <submittedName>
        <fullName evidence="3">Uncharacterized protein</fullName>
    </submittedName>
</protein>
<keyword evidence="2" id="KW-0472">Membrane</keyword>
<name>A0A7D6ZGJ5_9NOCA</name>
<keyword evidence="4" id="KW-1185">Reference proteome</keyword>
<evidence type="ECO:0000313" key="4">
    <source>
        <dbReference type="Proteomes" id="UP000515512"/>
    </source>
</evidence>
<evidence type="ECO:0000256" key="2">
    <source>
        <dbReference type="SAM" id="Phobius"/>
    </source>
</evidence>
<dbReference type="AlphaFoldDB" id="A0A7D6ZGJ5"/>
<feature type="compositionally biased region" description="Pro residues" evidence="1">
    <location>
        <begin position="216"/>
        <end position="226"/>
    </location>
</feature>
<dbReference type="KEGG" id="nhu:H0264_14600"/>
<dbReference type="EMBL" id="CP059399">
    <property type="protein sequence ID" value="QLY33298.1"/>
    <property type="molecule type" value="Genomic_DNA"/>
</dbReference>
<proteinExistence type="predicted"/>
<gene>
    <name evidence="3" type="ORF">H0264_14600</name>
</gene>
<feature type="transmembrane region" description="Helical" evidence="2">
    <location>
        <begin position="248"/>
        <end position="267"/>
    </location>
</feature>
<evidence type="ECO:0000313" key="3">
    <source>
        <dbReference type="EMBL" id="QLY33298.1"/>
    </source>
</evidence>
<dbReference type="RefSeq" id="WP_181584462.1">
    <property type="nucleotide sequence ID" value="NZ_CP059399.1"/>
</dbReference>
<keyword evidence="2" id="KW-1133">Transmembrane helix</keyword>
<feature type="region of interest" description="Disordered" evidence="1">
    <location>
        <begin position="207"/>
        <end position="240"/>
    </location>
</feature>
<dbReference type="Proteomes" id="UP000515512">
    <property type="component" value="Chromosome"/>
</dbReference>
<reference evidence="3 4" key="1">
    <citation type="submission" date="2020-07" db="EMBL/GenBank/DDBJ databases">
        <authorList>
            <person name="Zhuang K."/>
            <person name="Ran Y."/>
        </authorList>
    </citation>
    <scope>NUCLEOTIDE SEQUENCE [LARGE SCALE GENOMIC DNA]</scope>
    <source>
        <strain evidence="3 4">WCH-YHL-001</strain>
    </source>
</reference>
<evidence type="ECO:0000256" key="1">
    <source>
        <dbReference type="SAM" id="MobiDB-lite"/>
    </source>
</evidence>
<organism evidence="3 4">
    <name type="scientific">Nocardia huaxiensis</name>
    <dbReference type="NCBI Taxonomy" id="2755382"/>
    <lineage>
        <taxon>Bacteria</taxon>
        <taxon>Bacillati</taxon>
        <taxon>Actinomycetota</taxon>
        <taxon>Actinomycetes</taxon>
        <taxon>Mycobacteriales</taxon>
        <taxon>Nocardiaceae</taxon>
        <taxon>Nocardia</taxon>
    </lineage>
</organism>
<keyword evidence="2" id="KW-0812">Transmembrane</keyword>
<accession>A0A7D6ZGJ5</accession>